<gene>
    <name evidence="1" type="ORF">NCTC10815_01646</name>
</gene>
<protein>
    <submittedName>
        <fullName evidence="1">Uncharacterized protein</fullName>
    </submittedName>
</protein>
<dbReference type="Proteomes" id="UP000254879">
    <property type="component" value="Unassembled WGS sequence"/>
</dbReference>
<dbReference type="EMBL" id="UGPG01000001">
    <property type="protein sequence ID" value="STY44306.1"/>
    <property type="molecule type" value="Genomic_DNA"/>
</dbReference>
<reference evidence="1 2" key="1">
    <citation type="submission" date="2018-06" db="EMBL/GenBank/DDBJ databases">
        <authorList>
            <consortium name="Pathogen Informatics"/>
            <person name="Doyle S."/>
        </authorList>
    </citation>
    <scope>NUCLEOTIDE SEQUENCE [LARGE SCALE GENOMIC DNA]</scope>
    <source>
        <strain evidence="2">NCTC 10815</strain>
    </source>
</reference>
<dbReference type="RefSeq" id="WP_003759054.1">
    <property type="nucleotide sequence ID" value="NZ_CABKNG010000002.1"/>
</dbReference>
<evidence type="ECO:0000313" key="1">
    <source>
        <dbReference type="EMBL" id="STY44306.1"/>
    </source>
</evidence>
<accession>A0A378MFL9</accession>
<dbReference type="AlphaFoldDB" id="A0A378MFL9"/>
<name>A0A378MFL9_LISGR</name>
<sequence length="49" mass="5611">MVKRVLLVVAVLVVAYLIVFSIWKYQGNETLSTVNNVISMSTINHTWKM</sequence>
<evidence type="ECO:0000313" key="2">
    <source>
        <dbReference type="Proteomes" id="UP000254879"/>
    </source>
</evidence>
<proteinExistence type="predicted"/>
<organism evidence="1 2">
    <name type="scientific">Listeria grayi</name>
    <name type="common">Listeria murrayi</name>
    <dbReference type="NCBI Taxonomy" id="1641"/>
    <lineage>
        <taxon>Bacteria</taxon>
        <taxon>Bacillati</taxon>
        <taxon>Bacillota</taxon>
        <taxon>Bacilli</taxon>
        <taxon>Bacillales</taxon>
        <taxon>Listeriaceae</taxon>
        <taxon>Listeria</taxon>
    </lineage>
</organism>